<evidence type="ECO:0000256" key="1">
    <source>
        <dbReference type="ARBA" id="ARBA00004496"/>
    </source>
</evidence>
<dbReference type="EMBL" id="PDUD01000036">
    <property type="protein sequence ID" value="PHN02862.1"/>
    <property type="molecule type" value="Genomic_DNA"/>
</dbReference>
<comment type="caution">
    <text evidence="13">The sequence shown here is derived from an EMBL/GenBank/DDBJ whole genome shotgun (WGS) entry which is preliminary data.</text>
</comment>
<keyword evidence="5 10" id="KW-0489">Methyltransferase</keyword>
<protein>
    <recommendedName>
        <fullName evidence="10">Ribosomal RNA small subunit methyltransferase E</fullName>
        <ecNumber evidence="10">2.1.1.193</ecNumber>
    </recommendedName>
</protein>
<evidence type="ECO:0000256" key="8">
    <source>
        <dbReference type="ARBA" id="ARBA00025699"/>
    </source>
</evidence>
<dbReference type="PANTHER" id="PTHR30027:SF3">
    <property type="entry name" value="16S RRNA (URACIL(1498)-N(3))-METHYLTRANSFERASE"/>
    <property type="match status" value="1"/>
</dbReference>
<evidence type="ECO:0000256" key="5">
    <source>
        <dbReference type="ARBA" id="ARBA00022603"/>
    </source>
</evidence>
<evidence type="ECO:0000256" key="3">
    <source>
        <dbReference type="ARBA" id="ARBA00022490"/>
    </source>
</evidence>
<name>A0A2D0N2U4_FLAN2</name>
<evidence type="ECO:0000256" key="9">
    <source>
        <dbReference type="ARBA" id="ARBA00047944"/>
    </source>
</evidence>
<dbReference type="InterPro" id="IPR029026">
    <property type="entry name" value="tRNA_m1G_MTases_N"/>
</dbReference>
<keyword evidence="7 10" id="KW-0949">S-adenosyl-L-methionine</keyword>
<sequence length="234" mass="26503">MNLFYAPDSADNLVEFPAEEARHCVQVLRHQVGDTINWVDGKGTLLSGSLIEANKRSCKLEVTQRRETYRKRPFRLHLAVAPTKQIDRVEWLLEKATEIGVDEITLLRCAHSERRQVRPDRLEKILISAMKQSLKAYLPVLHGMTPFPEFMDTVTDKTDNFIAYVDTDQTQHLQDYCRPGEDICILIGPEGDFHPDEVALALDKGFRQVSLGPSRLRTETAGMVACTIANLANQ</sequence>
<dbReference type="GO" id="GO:0070042">
    <property type="term" value="F:rRNA (uridine-N3-)-methyltransferase activity"/>
    <property type="evidence" value="ECO:0007669"/>
    <property type="project" value="TreeGrafter"/>
</dbReference>
<dbReference type="Pfam" id="PF04452">
    <property type="entry name" value="Methyltrans_RNA"/>
    <property type="match status" value="1"/>
</dbReference>
<dbReference type="PANTHER" id="PTHR30027">
    <property type="entry name" value="RIBOSOMAL RNA SMALL SUBUNIT METHYLTRANSFERASE E"/>
    <property type="match status" value="1"/>
</dbReference>
<dbReference type="SUPFAM" id="SSF88697">
    <property type="entry name" value="PUA domain-like"/>
    <property type="match status" value="1"/>
</dbReference>
<proteinExistence type="inferred from homology"/>
<dbReference type="Pfam" id="PF20260">
    <property type="entry name" value="PUA_4"/>
    <property type="match status" value="1"/>
</dbReference>
<evidence type="ECO:0000259" key="12">
    <source>
        <dbReference type="Pfam" id="PF20260"/>
    </source>
</evidence>
<dbReference type="RefSeq" id="WP_099153802.1">
    <property type="nucleotide sequence ID" value="NZ_PDUD01000036.1"/>
</dbReference>
<keyword evidence="3 10" id="KW-0963">Cytoplasm</keyword>
<feature type="domain" description="Ribosomal RNA small subunit methyltransferase E methyltransferase" evidence="11">
    <location>
        <begin position="71"/>
        <end position="229"/>
    </location>
</feature>
<dbReference type="PIRSF" id="PIRSF015601">
    <property type="entry name" value="MTase_slr0722"/>
    <property type="match status" value="1"/>
</dbReference>
<reference evidence="13 14" key="1">
    <citation type="submission" date="2017-10" db="EMBL/GenBank/DDBJ databases">
        <title>The draft genome sequence of Lewinella nigricans NBRC 102662.</title>
        <authorList>
            <person name="Wang K."/>
        </authorList>
    </citation>
    <scope>NUCLEOTIDE SEQUENCE [LARGE SCALE GENOMIC DNA]</scope>
    <source>
        <strain evidence="13 14">NBRC 102662</strain>
    </source>
</reference>
<comment type="subcellular location">
    <subcellularLocation>
        <location evidence="1 10">Cytoplasm</location>
    </subcellularLocation>
</comment>
<dbReference type="InterPro" id="IPR046886">
    <property type="entry name" value="RsmE_MTase_dom"/>
</dbReference>
<dbReference type="InterPro" id="IPR029028">
    <property type="entry name" value="Alpha/beta_knot_MTases"/>
</dbReference>
<dbReference type="InterPro" id="IPR015947">
    <property type="entry name" value="PUA-like_sf"/>
</dbReference>
<keyword evidence="4 10" id="KW-0698">rRNA processing</keyword>
<feature type="domain" description="Ribosomal RNA small subunit methyltransferase E PUA-like" evidence="12">
    <location>
        <begin position="17"/>
        <end position="62"/>
    </location>
</feature>
<dbReference type="InterPro" id="IPR006700">
    <property type="entry name" value="RsmE"/>
</dbReference>
<dbReference type="NCBIfam" id="TIGR00046">
    <property type="entry name" value="RsmE family RNA methyltransferase"/>
    <property type="match status" value="1"/>
</dbReference>
<organism evidence="13 14">
    <name type="scientific">Flavilitoribacter nigricans (strain ATCC 23147 / DSM 23189 / NBRC 102662 / NCIMB 1420 / SS-2)</name>
    <name type="common">Lewinella nigricans</name>
    <dbReference type="NCBI Taxonomy" id="1122177"/>
    <lineage>
        <taxon>Bacteria</taxon>
        <taxon>Pseudomonadati</taxon>
        <taxon>Bacteroidota</taxon>
        <taxon>Saprospiria</taxon>
        <taxon>Saprospirales</taxon>
        <taxon>Lewinellaceae</taxon>
        <taxon>Flavilitoribacter</taxon>
    </lineage>
</organism>
<dbReference type="Proteomes" id="UP000223913">
    <property type="component" value="Unassembled WGS sequence"/>
</dbReference>
<evidence type="ECO:0000313" key="14">
    <source>
        <dbReference type="Proteomes" id="UP000223913"/>
    </source>
</evidence>
<dbReference type="NCBIfam" id="NF008702">
    <property type="entry name" value="PRK11713.6-1"/>
    <property type="match status" value="1"/>
</dbReference>
<evidence type="ECO:0000256" key="2">
    <source>
        <dbReference type="ARBA" id="ARBA00005528"/>
    </source>
</evidence>
<evidence type="ECO:0000256" key="10">
    <source>
        <dbReference type="PIRNR" id="PIRNR015601"/>
    </source>
</evidence>
<keyword evidence="6 10" id="KW-0808">Transferase</keyword>
<dbReference type="Gene3D" id="2.40.240.20">
    <property type="entry name" value="Hypothetical PUA domain-like, domain 1"/>
    <property type="match status" value="1"/>
</dbReference>
<dbReference type="SUPFAM" id="SSF75217">
    <property type="entry name" value="alpha/beta knot"/>
    <property type="match status" value="1"/>
</dbReference>
<keyword evidence="14" id="KW-1185">Reference proteome</keyword>
<comment type="function">
    <text evidence="8 10">Specifically methylates the N3 position of the uracil ring of uridine 1498 (m3U1498) in 16S rRNA. Acts on the fully assembled 30S ribosomal subunit.</text>
</comment>
<dbReference type="EC" id="2.1.1.193" evidence="10"/>
<dbReference type="GO" id="GO:0005737">
    <property type="term" value="C:cytoplasm"/>
    <property type="evidence" value="ECO:0007669"/>
    <property type="project" value="UniProtKB-SubCell"/>
</dbReference>
<dbReference type="AlphaFoldDB" id="A0A2D0N2U4"/>
<evidence type="ECO:0000259" key="11">
    <source>
        <dbReference type="Pfam" id="PF04452"/>
    </source>
</evidence>
<accession>A0A2D0N2U4</accession>
<dbReference type="OrthoDB" id="9815641at2"/>
<comment type="similarity">
    <text evidence="2 10">Belongs to the RNA methyltransferase RsmE family.</text>
</comment>
<evidence type="ECO:0000256" key="6">
    <source>
        <dbReference type="ARBA" id="ARBA00022679"/>
    </source>
</evidence>
<comment type="catalytic activity">
    <reaction evidence="9 10">
        <text>uridine(1498) in 16S rRNA + S-adenosyl-L-methionine = N(3)-methyluridine(1498) in 16S rRNA + S-adenosyl-L-homocysteine + H(+)</text>
        <dbReference type="Rhea" id="RHEA:42920"/>
        <dbReference type="Rhea" id="RHEA-COMP:10283"/>
        <dbReference type="Rhea" id="RHEA-COMP:10284"/>
        <dbReference type="ChEBI" id="CHEBI:15378"/>
        <dbReference type="ChEBI" id="CHEBI:57856"/>
        <dbReference type="ChEBI" id="CHEBI:59789"/>
        <dbReference type="ChEBI" id="CHEBI:65315"/>
        <dbReference type="ChEBI" id="CHEBI:74502"/>
        <dbReference type="EC" id="2.1.1.193"/>
    </reaction>
</comment>
<dbReference type="GO" id="GO:0070475">
    <property type="term" value="P:rRNA base methylation"/>
    <property type="evidence" value="ECO:0007669"/>
    <property type="project" value="TreeGrafter"/>
</dbReference>
<evidence type="ECO:0000256" key="7">
    <source>
        <dbReference type="ARBA" id="ARBA00022691"/>
    </source>
</evidence>
<dbReference type="Gene3D" id="3.40.1280.10">
    <property type="match status" value="1"/>
</dbReference>
<gene>
    <name evidence="13" type="ORF">CRP01_30250</name>
</gene>
<evidence type="ECO:0000313" key="13">
    <source>
        <dbReference type="EMBL" id="PHN02862.1"/>
    </source>
</evidence>
<dbReference type="InterPro" id="IPR046887">
    <property type="entry name" value="RsmE_PUA-like"/>
</dbReference>
<dbReference type="CDD" id="cd18084">
    <property type="entry name" value="RsmE-like"/>
    <property type="match status" value="1"/>
</dbReference>
<evidence type="ECO:0000256" key="4">
    <source>
        <dbReference type="ARBA" id="ARBA00022552"/>
    </source>
</evidence>